<comment type="caution">
    <text evidence="1">The sequence shown here is derived from an EMBL/GenBank/DDBJ whole genome shotgun (WGS) entry which is preliminary data.</text>
</comment>
<name>A0A1J5TNS8_9ARCH</name>
<dbReference type="AlphaFoldDB" id="A0A1J5TNS8"/>
<reference evidence="1 2" key="1">
    <citation type="submission" date="2016-08" db="EMBL/GenBank/DDBJ databases">
        <title>New Insights into Marine Group III Euryarchaeota, from dark to light.</title>
        <authorList>
            <person name="Haro-Moreno J.M."/>
            <person name="Rodriguez-Valera F."/>
            <person name="Lopez-Garcia P."/>
            <person name="Moreira D."/>
            <person name="Martin-Cuadrado A.B."/>
        </authorList>
    </citation>
    <scope>NUCLEOTIDE SEQUENCE [LARGE SCALE GENOMIC DNA]</scope>
    <source>
        <strain evidence="1">CG-Epi2</strain>
    </source>
</reference>
<dbReference type="Pfam" id="PF01963">
    <property type="entry name" value="TraB_PrgY_gumN"/>
    <property type="match status" value="1"/>
</dbReference>
<evidence type="ECO:0000313" key="2">
    <source>
        <dbReference type="Proteomes" id="UP000183615"/>
    </source>
</evidence>
<protein>
    <recommendedName>
        <fullName evidence="3">Conjugal transfer protein TraB</fullName>
    </recommendedName>
</protein>
<evidence type="ECO:0008006" key="3">
    <source>
        <dbReference type="Google" id="ProtNLM"/>
    </source>
</evidence>
<dbReference type="InterPro" id="IPR046345">
    <property type="entry name" value="TraB_PrgY-like"/>
</dbReference>
<organism evidence="1 2">
    <name type="scientific">Marine Group III euryarchaeote CG-Epi2</name>
    <dbReference type="NCBI Taxonomy" id="1888996"/>
    <lineage>
        <taxon>Archaea</taxon>
        <taxon>Methanobacteriati</taxon>
        <taxon>Thermoplasmatota</taxon>
        <taxon>Thermoplasmata</taxon>
        <taxon>Candidatus Thermoprofundales</taxon>
    </lineage>
</organism>
<dbReference type="PANTHER" id="PTHR21530">
    <property type="entry name" value="PHEROMONE SHUTDOWN PROTEIN"/>
    <property type="match status" value="1"/>
</dbReference>
<sequence>MPELMIIGTAHVIDLSLPIESYIREFNPDLVAIELDRQRWHALRSNLKPTGGPFYVRILSRFQQYLGESFGSSPGAEMLVAGKVASLIGANLALIDKPILPTLQGAWKNMPWQEFWKIIGDGFLSLVGGGDFSLSKSIQTGDFSNELKEFSERYPSIKNQLIDRRDTYMSINLIKLFRKKEIDKIVAVVGEGHVEGMAKKLESLNPKIVKLRDLLKKKDNSISFSIEI</sequence>
<proteinExistence type="predicted"/>
<gene>
    <name evidence="1" type="ORF">BET99_00965</name>
</gene>
<dbReference type="PANTHER" id="PTHR21530:SF7">
    <property type="entry name" value="TRAB DOMAIN-CONTAINING PROTEIN"/>
    <property type="match status" value="1"/>
</dbReference>
<accession>A0A1J5TNS8</accession>
<dbReference type="InterPro" id="IPR002816">
    <property type="entry name" value="TraB/PrgY/GumN_fam"/>
</dbReference>
<dbReference type="Proteomes" id="UP000183615">
    <property type="component" value="Unassembled WGS sequence"/>
</dbReference>
<dbReference type="CDD" id="cd14726">
    <property type="entry name" value="TraB_PrgY-like"/>
    <property type="match status" value="1"/>
</dbReference>
<dbReference type="EMBL" id="MIYZ01000012">
    <property type="protein sequence ID" value="OIR22585.1"/>
    <property type="molecule type" value="Genomic_DNA"/>
</dbReference>
<evidence type="ECO:0000313" key="1">
    <source>
        <dbReference type="EMBL" id="OIR22585.1"/>
    </source>
</evidence>